<proteinExistence type="predicted"/>
<keyword evidence="2" id="KW-0732">Signal</keyword>
<dbReference type="InterPro" id="IPR011990">
    <property type="entry name" value="TPR-like_helical_dom_sf"/>
</dbReference>
<feature type="compositionally biased region" description="Basic and acidic residues" evidence="1">
    <location>
        <begin position="239"/>
        <end position="248"/>
    </location>
</feature>
<dbReference type="SUPFAM" id="SSF48452">
    <property type="entry name" value="TPR-like"/>
    <property type="match status" value="1"/>
</dbReference>
<dbReference type="AlphaFoldDB" id="A0A7S4BC79"/>
<feature type="compositionally biased region" description="Basic and acidic residues" evidence="1">
    <location>
        <begin position="263"/>
        <end position="273"/>
    </location>
</feature>
<organism evidence="3">
    <name type="scientific">Chrysotila carterae</name>
    <name type="common">Marine alga</name>
    <name type="synonym">Syracosphaera carterae</name>
    <dbReference type="NCBI Taxonomy" id="13221"/>
    <lineage>
        <taxon>Eukaryota</taxon>
        <taxon>Haptista</taxon>
        <taxon>Haptophyta</taxon>
        <taxon>Prymnesiophyceae</taxon>
        <taxon>Isochrysidales</taxon>
        <taxon>Isochrysidaceae</taxon>
        <taxon>Chrysotila</taxon>
    </lineage>
</organism>
<reference evidence="3" key="1">
    <citation type="submission" date="2021-01" db="EMBL/GenBank/DDBJ databases">
        <authorList>
            <person name="Corre E."/>
            <person name="Pelletier E."/>
            <person name="Niang G."/>
            <person name="Scheremetjew M."/>
            <person name="Finn R."/>
            <person name="Kale V."/>
            <person name="Holt S."/>
            <person name="Cochrane G."/>
            <person name="Meng A."/>
            <person name="Brown T."/>
            <person name="Cohen L."/>
        </authorList>
    </citation>
    <scope>NUCLEOTIDE SEQUENCE</scope>
    <source>
        <strain evidence="3">CCMP645</strain>
    </source>
</reference>
<dbReference type="EMBL" id="HBIZ01021965">
    <property type="protein sequence ID" value="CAE0761281.1"/>
    <property type="molecule type" value="Transcribed_RNA"/>
</dbReference>
<gene>
    <name evidence="3" type="ORF">PCAR00345_LOCUS13893</name>
</gene>
<dbReference type="Gene3D" id="1.25.40.10">
    <property type="entry name" value="Tetratricopeptide repeat domain"/>
    <property type="match status" value="1"/>
</dbReference>
<feature type="signal peptide" evidence="2">
    <location>
        <begin position="1"/>
        <end position="16"/>
    </location>
</feature>
<name>A0A7S4BC79_CHRCT</name>
<sequence>MLRSLLVASLLASSRADTPGNGPSGTAPKGERRRGRFVLQPGLYAGHYTCGNTAWLLLRVERATEKEVHAVFHFVYPASTQQGAFEVHGIYGENSVLKLTPTRWLHKPPGRVVPVGLAGVVSDSGGRFKGEVLHSNCGGFDVNTTQDDLHDEVRHLHLPAFTDSDGRMHAPLAVDFARTTTALSPVGAALGPRAAAQRVQTQRQFNAVSQIVEQTLSFRAKRGDGAKQSTEHASGSTAELERAADARGARGSSSHSDTLGSRESSDARSEEETFTRRLYDREYDQAYKAWIALRRTLSHAESLAVVRRIVSGLLALPDQRLDRAEQQEILSILSTFGGVPQVTSSIARLLRAPDQSIVQHAEAMLRVVRRRSGNAEVDAAMAAGDSIAAGGGVQEALRLYDRAAESLPTWAGVSARKCELFAAEKRHVDCVAACGEALELDEADVISRVQFGQCLKDAKATSSALQVLLQVKEQYPTMPSLKALDEWIVREQQRAEIR</sequence>
<feature type="compositionally biased region" description="Polar residues" evidence="1">
    <location>
        <begin position="227"/>
        <end position="237"/>
    </location>
</feature>
<feature type="region of interest" description="Disordered" evidence="1">
    <location>
        <begin position="220"/>
        <end position="273"/>
    </location>
</feature>
<feature type="chain" id="PRO_5031455468" evidence="2">
    <location>
        <begin position="17"/>
        <end position="498"/>
    </location>
</feature>
<evidence type="ECO:0000256" key="2">
    <source>
        <dbReference type="SAM" id="SignalP"/>
    </source>
</evidence>
<evidence type="ECO:0000313" key="3">
    <source>
        <dbReference type="EMBL" id="CAE0761281.1"/>
    </source>
</evidence>
<evidence type="ECO:0000256" key="1">
    <source>
        <dbReference type="SAM" id="MobiDB-lite"/>
    </source>
</evidence>
<accession>A0A7S4BC79</accession>
<protein>
    <submittedName>
        <fullName evidence="3">Uncharacterized protein</fullName>
    </submittedName>
</protein>